<comment type="caution">
    <text evidence="5">The sequence shown here is derived from an EMBL/GenBank/DDBJ whole genome shotgun (WGS) entry which is preliminary data.</text>
</comment>
<evidence type="ECO:0000256" key="2">
    <source>
        <dbReference type="ARBA" id="ARBA00022631"/>
    </source>
</evidence>
<dbReference type="GO" id="GO:0050385">
    <property type="term" value="F:ureidoglycolate lyase activity"/>
    <property type="evidence" value="ECO:0007669"/>
    <property type="project" value="UniProtKB-EC"/>
</dbReference>
<evidence type="ECO:0000256" key="1">
    <source>
        <dbReference type="ARBA" id="ARBA00011738"/>
    </source>
</evidence>
<protein>
    <recommendedName>
        <fullName evidence="7">Ureidoglycolate hydrolase</fullName>
    </recommendedName>
</protein>
<dbReference type="AlphaFoldDB" id="A0A9W7B0T7"/>
<evidence type="ECO:0000256" key="4">
    <source>
        <dbReference type="ARBA" id="ARBA00047684"/>
    </source>
</evidence>
<evidence type="ECO:0008006" key="7">
    <source>
        <dbReference type="Google" id="ProtNLM"/>
    </source>
</evidence>
<gene>
    <name evidence="5" type="ORF">TrST_g11948</name>
</gene>
<dbReference type="InterPro" id="IPR024060">
    <property type="entry name" value="Ureidoglycolate_lyase_dom_sf"/>
</dbReference>
<keyword evidence="2" id="KW-0659">Purine metabolism</keyword>
<evidence type="ECO:0000313" key="6">
    <source>
        <dbReference type="Proteomes" id="UP001165085"/>
    </source>
</evidence>
<dbReference type="Pfam" id="PF04115">
    <property type="entry name" value="Ureidogly_lyase"/>
    <property type="match status" value="1"/>
</dbReference>
<dbReference type="InterPro" id="IPR007247">
    <property type="entry name" value="Ureidogly_lyase"/>
</dbReference>
<dbReference type="EMBL" id="BRXY01000260">
    <property type="protein sequence ID" value="GMH81701.1"/>
    <property type="molecule type" value="Genomic_DNA"/>
</dbReference>
<dbReference type="SUPFAM" id="SSF51182">
    <property type="entry name" value="RmlC-like cupins"/>
    <property type="match status" value="1"/>
</dbReference>
<dbReference type="GO" id="GO:0000256">
    <property type="term" value="P:allantoin catabolic process"/>
    <property type="evidence" value="ECO:0007669"/>
    <property type="project" value="InterPro"/>
</dbReference>
<dbReference type="GO" id="GO:0006144">
    <property type="term" value="P:purine nucleobase metabolic process"/>
    <property type="evidence" value="ECO:0007669"/>
    <property type="project" value="UniProtKB-KW"/>
</dbReference>
<name>A0A9W7B0T7_9STRA</name>
<dbReference type="Proteomes" id="UP001165085">
    <property type="component" value="Unassembled WGS sequence"/>
</dbReference>
<proteinExistence type="predicted"/>
<dbReference type="GO" id="GO:0004848">
    <property type="term" value="F:ureidoglycolate hydrolase activity"/>
    <property type="evidence" value="ECO:0007669"/>
    <property type="project" value="InterPro"/>
</dbReference>
<sequence>MTDFVFSEENFRAPKLPSNLNIVDVPLFLATDENLKGFGKIISHPDEITCEKKNFEIVPWPVTGRRPLDPGTGDEAGTTEGDFEVHWSGDFFHGKNLAVSTTNNVYLDGLSSPPELASSTNPSNSNFIYLWMSDYHPDGGQLFFPRLPLPFVVCLGPSQVGDDVQPSDMKAFLVPKGKGVYFHPGTWHNGVYIERVYSPATFLTRQGRVHARVSASWAEEFKCLLRIPLSLTPPSKEA</sequence>
<keyword evidence="3" id="KW-0456">Lyase</keyword>
<evidence type="ECO:0000313" key="5">
    <source>
        <dbReference type="EMBL" id="GMH81701.1"/>
    </source>
</evidence>
<reference evidence="6" key="1">
    <citation type="journal article" date="2023" name="Commun. Biol.">
        <title>Genome analysis of Parmales, the sister group of diatoms, reveals the evolutionary specialization of diatoms from phago-mixotrophs to photoautotrophs.</title>
        <authorList>
            <person name="Ban H."/>
            <person name="Sato S."/>
            <person name="Yoshikawa S."/>
            <person name="Yamada K."/>
            <person name="Nakamura Y."/>
            <person name="Ichinomiya M."/>
            <person name="Sato N."/>
            <person name="Blanc-Mathieu R."/>
            <person name="Endo H."/>
            <person name="Kuwata A."/>
            <person name="Ogata H."/>
        </authorList>
    </citation>
    <scope>NUCLEOTIDE SEQUENCE [LARGE SCALE GENOMIC DNA]</scope>
    <source>
        <strain evidence="6">NIES 3701</strain>
    </source>
</reference>
<comment type="catalytic activity">
    <reaction evidence="4">
        <text>(S)-ureidoglycolate = urea + glyoxylate</text>
        <dbReference type="Rhea" id="RHEA:11304"/>
        <dbReference type="ChEBI" id="CHEBI:16199"/>
        <dbReference type="ChEBI" id="CHEBI:36655"/>
        <dbReference type="ChEBI" id="CHEBI:57296"/>
        <dbReference type="EC" id="4.3.2.3"/>
    </reaction>
</comment>
<dbReference type="InterPro" id="IPR011051">
    <property type="entry name" value="RmlC_Cupin_sf"/>
</dbReference>
<dbReference type="Gene3D" id="2.60.120.480">
    <property type="entry name" value="Ureidoglycolate hydrolase"/>
    <property type="match status" value="1"/>
</dbReference>
<organism evidence="5 6">
    <name type="scientific">Triparma strigata</name>
    <dbReference type="NCBI Taxonomy" id="1606541"/>
    <lineage>
        <taxon>Eukaryota</taxon>
        <taxon>Sar</taxon>
        <taxon>Stramenopiles</taxon>
        <taxon>Ochrophyta</taxon>
        <taxon>Bolidophyceae</taxon>
        <taxon>Parmales</taxon>
        <taxon>Triparmaceae</taxon>
        <taxon>Triparma</taxon>
    </lineage>
</organism>
<keyword evidence="6" id="KW-1185">Reference proteome</keyword>
<evidence type="ECO:0000256" key="3">
    <source>
        <dbReference type="ARBA" id="ARBA00023239"/>
    </source>
</evidence>
<dbReference type="OrthoDB" id="10258141at2759"/>
<comment type="subunit">
    <text evidence="1">Homodimer.</text>
</comment>
<accession>A0A9W7B0T7</accession>